<sequence length="912" mass="99925">MVDVSDSKLKQMLGKPWSAWNLPGCSTEMDSVKLREAYKPKELDKPRDQCNLLPHSLIQLYGTKPEVEYFSVTKCPACRSVMKSQWMTKHFKRDSLNSLVCRKTELVVSGDKCIGKAITPLYDIKETSKDPLLEFSVRPTPPTPPPTPLRSSTTTKETKDVKVRSPTREHRNISPTHHHSQLSPTRQKHSSSHKTDQSTSKSSSSSKNSSSSNSHSKKHSSSSSLNKHKSYSSSKTVSPSHSSSSHSKKEKSHKSHNSNASYVLSIPSDDASHNESVESILSSSSSKTMHIVTSKQQQKSPEPKYEQLKFYADSSDKHKSKGSSGDTDSKSHKSHFSSHLDNFKIPLKNKTSSSSSHSESVSKKSKSSHSSSKSGHDSSISKSSTHTTVRHITSSSSNFGSHKPIPSLTIISEAPTMNLVISQALADAKEKNHSKKKKKKKNRDEPRKIIPLKERAFNPDQHCGVCVSEVAPPCTRSLTCKTHSISLRRAVPGRSKAFDSLLAAHKKSRDEEKAKTKEVVEEPKSKGKKTSHHSTPLPLDSDSSSSSLPHPPVIAAATTTVTKTTQQASSGKAVSSSTLNSKGITLPATSTSGHGGKLNSSSSKSGHGHSAASKGITSHSHPLTQRQHHAKAAASVKVSNRPIIIVDEKKEPRGLSLFDIGREPENNFVYITFVEAPKSIRYKKVATKMSRTNALSEWNAFDRFSRKSAYYTGGAGIKKKGFKDPLVPLLTKITSPATAATSQIGDNDAGEEGKLSISNQSALRSPKDAKKRKMSSNGNPTTPVVKKARLLTGPHEFYESLVYQTKSKQTCKSTLKRLEIPANPEQLDMDGLSEEHAHMIRNEMISVEYSPSDSDDPKTVGKLVYESLSPEAREFIESYVTAHSDNKDIKVTLSEEDMCQHAFELINKCILS</sequence>
<evidence type="ECO:0000256" key="1">
    <source>
        <dbReference type="SAM" id="MobiDB-lite"/>
    </source>
</evidence>
<evidence type="ECO:0000259" key="2">
    <source>
        <dbReference type="PROSITE" id="PS51505"/>
    </source>
</evidence>
<dbReference type="InterPro" id="IPR013243">
    <property type="entry name" value="SCA7_dom"/>
</dbReference>
<feature type="compositionally biased region" description="Basic residues" evidence="1">
    <location>
        <begin position="246"/>
        <end position="256"/>
    </location>
</feature>
<feature type="region of interest" description="Disordered" evidence="1">
    <location>
        <begin position="740"/>
        <end position="784"/>
    </location>
</feature>
<feature type="compositionally biased region" description="Low complexity" evidence="1">
    <location>
        <begin position="231"/>
        <end position="245"/>
    </location>
</feature>
<feature type="compositionally biased region" description="Polar residues" evidence="1">
    <location>
        <begin position="287"/>
        <end position="300"/>
    </location>
</feature>
<feature type="compositionally biased region" description="Low complexity" evidence="1">
    <location>
        <begin position="368"/>
        <end position="387"/>
    </location>
</feature>
<feature type="compositionally biased region" description="Low complexity" evidence="1">
    <location>
        <begin position="197"/>
        <end position="214"/>
    </location>
</feature>
<reference evidence="3 4" key="1">
    <citation type="submission" date="2015-12" db="EMBL/GenBank/DDBJ databases">
        <title>The genome of Folsomia candida.</title>
        <authorList>
            <person name="Faddeeva A."/>
            <person name="Derks M.F."/>
            <person name="Anvar Y."/>
            <person name="Smit S."/>
            <person name="Van Straalen N."/>
            <person name="Roelofs D."/>
        </authorList>
    </citation>
    <scope>NUCLEOTIDE SEQUENCE [LARGE SCALE GENOMIC DNA]</scope>
    <source>
        <strain evidence="3 4">VU population</strain>
        <tissue evidence="3">Whole body</tissue>
    </source>
</reference>
<feature type="compositionally biased region" description="Low complexity" evidence="1">
    <location>
        <begin position="277"/>
        <end position="286"/>
    </location>
</feature>
<keyword evidence="4" id="KW-1185">Reference proteome</keyword>
<feature type="compositionally biased region" description="Pro residues" evidence="1">
    <location>
        <begin position="139"/>
        <end position="148"/>
    </location>
</feature>
<proteinExistence type="predicted"/>
<dbReference type="InterPro" id="IPR052237">
    <property type="entry name" value="Ataxin-7-like_regulator"/>
</dbReference>
<feature type="compositionally biased region" description="Polar residues" evidence="1">
    <location>
        <begin position="390"/>
        <end position="400"/>
    </location>
</feature>
<feature type="compositionally biased region" description="Basic residues" evidence="1">
    <location>
        <begin position="176"/>
        <end position="192"/>
    </location>
</feature>
<dbReference type="PANTHER" id="PTHR15117">
    <property type="entry name" value="ATAXIN 7 RELATED"/>
    <property type="match status" value="1"/>
</dbReference>
<feature type="compositionally biased region" description="Low complexity" evidence="1">
    <location>
        <begin position="597"/>
        <end position="615"/>
    </location>
</feature>
<dbReference type="PANTHER" id="PTHR15117:SF24">
    <property type="entry name" value="SCA7 DOMAIN-CONTAINING PROTEIN"/>
    <property type="match status" value="1"/>
</dbReference>
<feature type="compositionally biased region" description="Basic residues" evidence="1">
    <location>
        <begin position="215"/>
        <end position="230"/>
    </location>
</feature>
<feature type="compositionally biased region" description="Polar residues" evidence="1">
    <location>
        <begin position="569"/>
        <end position="591"/>
    </location>
</feature>
<organism evidence="3 4">
    <name type="scientific">Folsomia candida</name>
    <name type="common">Springtail</name>
    <dbReference type="NCBI Taxonomy" id="158441"/>
    <lineage>
        <taxon>Eukaryota</taxon>
        <taxon>Metazoa</taxon>
        <taxon>Ecdysozoa</taxon>
        <taxon>Arthropoda</taxon>
        <taxon>Hexapoda</taxon>
        <taxon>Collembola</taxon>
        <taxon>Entomobryomorpha</taxon>
        <taxon>Isotomoidea</taxon>
        <taxon>Isotomidae</taxon>
        <taxon>Proisotominae</taxon>
        <taxon>Folsomia</taxon>
    </lineage>
</organism>
<feature type="compositionally biased region" description="Polar residues" evidence="1">
    <location>
        <begin position="616"/>
        <end position="625"/>
    </location>
</feature>
<dbReference type="Gene3D" id="6.10.140.670">
    <property type="match status" value="1"/>
</dbReference>
<feature type="region of interest" description="Disordered" evidence="1">
    <location>
        <begin position="504"/>
        <end position="635"/>
    </location>
</feature>
<accession>A0A226DG50</accession>
<dbReference type="STRING" id="158441.A0A226DG50"/>
<comment type="caution">
    <text evidence="3">The sequence shown here is derived from an EMBL/GenBank/DDBJ whole genome shotgun (WGS) entry which is preliminary data.</text>
</comment>
<name>A0A226DG50_FOLCA</name>
<evidence type="ECO:0000313" key="4">
    <source>
        <dbReference type="Proteomes" id="UP000198287"/>
    </source>
</evidence>
<dbReference type="PROSITE" id="PS51505">
    <property type="entry name" value="SCA7"/>
    <property type="match status" value="1"/>
</dbReference>
<feature type="compositionally biased region" description="Basic residues" evidence="1">
    <location>
        <begin position="432"/>
        <end position="441"/>
    </location>
</feature>
<evidence type="ECO:0000313" key="3">
    <source>
        <dbReference type="EMBL" id="OXA44110.1"/>
    </source>
</evidence>
<dbReference type="Proteomes" id="UP000198287">
    <property type="component" value="Unassembled WGS sequence"/>
</dbReference>
<feature type="compositionally biased region" description="Basic and acidic residues" evidence="1">
    <location>
        <begin position="508"/>
        <end position="525"/>
    </location>
</feature>
<feature type="region of interest" description="Disordered" evidence="1">
    <location>
        <begin position="134"/>
        <end position="404"/>
    </location>
</feature>
<gene>
    <name evidence="3" type="ORF">Fcan01_21246</name>
</gene>
<protein>
    <submittedName>
        <fullName evidence="3">Ataxin-7-like protein 1</fullName>
    </submittedName>
</protein>
<dbReference type="OrthoDB" id="21678at2759"/>
<feature type="compositionally biased region" description="Low complexity" evidence="1">
    <location>
        <begin position="555"/>
        <end position="568"/>
    </location>
</feature>
<feature type="compositionally biased region" description="Basic and acidic residues" evidence="1">
    <location>
        <begin position="156"/>
        <end position="172"/>
    </location>
</feature>
<feature type="region of interest" description="Disordered" evidence="1">
    <location>
        <begin position="426"/>
        <end position="449"/>
    </location>
</feature>
<feature type="compositionally biased region" description="Low complexity" evidence="1">
    <location>
        <begin position="350"/>
        <end position="359"/>
    </location>
</feature>
<feature type="domain" description="SCA7" evidence="2">
    <location>
        <begin position="450"/>
        <end position="517"/>
    </location>
</feature>
<feature type="compositionally biased region" description="Low complexity" evidence="1">
    <location>
        <begin position="533"/>
        <end position="548"/>
    </location>
</feature>
<dbReference type="Pfam" id="PF08313">
    <property type="entry name" value="SCA7"/>
    <property type="match status" value="1"/>
</dbReference>
<dbReference type="EMBL" id="LNIX01000020">
    <property type="protein sequence ID" value="OXA44110.1"/>
    <property type="molecule type" value="Genomic_DNA"/>
</dbReference>
<dbReference type="AlphaFoldDB" id="A0A226DG50"/>